<dbReference type="Proteomes" id="UP000494203">
    <property type="component" value="Unassembled WGS sequence"/>
</dbReference>
<name>A0A6S7E199_9BURK</name>
<gene>
    <name evidence="2" type="ORF">LMG26788_03817</name>
</gene>
<reference evidence="2 3" key="1">
    <citation type="submission" date="2020-04" db="EMBL/GenBank/DDBJ databases">
        <authorList>
            <person name="De Canck E."/>
        </authorList>
    </citation>
    <scope>NUCLEOTIDE SEQUENCE [LARGE SCALE GENOMIC DNA]</scope>
    <source>
        <strain evidence="2 3">LMG 26788</strain>
    </source>
</reference>
<accession>A0A6S7E199</accession>
<proteinExistence type="predicted"/>
<feature type="compositionally biased region" description="Low complexity" evidence="1">
    <location>
        <begin position="23"/>
        <end position="33"/>
    </location>
</feature>
<organism evidence="2 3">
    <name type="scientific">Achromobacter pulmonis</name>
    <dbReference type="NCBI Taxonomy" id="1389932"/>
    <lineage>
        <taxon>Bacteria</taxon>
        <taxon>Pseudomonadati</taxon>
        <taxon>Pseudomonadota</taxon>
        <taxon>Betaproteobacteria</taxon>
        <taxon>Burkholderiales</taxon>
        <taxon>Alcaligenaceae</taxon>
        <taxon>Achromobacter</taxon>
    </lineage>
</organism>
<keyword evidence="3" id="KW-1185">Reference proteome</keyword>
<sequence length="58" mass="6042">MSSTIRQSASSNSPTQPGQGDPAQKQAEQQTQQQKEDAARKAAPADQSGKKAPPAGQH</sequence>
<feature type="region of interest" description="Disordered" evidence="1">
    <location>
        <begin position="1"/>
        <end position="58"/>
    </location>
</feature>
<protein>
    <submittedName>
        <fullName evidence="2">Uncharacterized protein</fullName>
    </submittedName>
</protein>
<dbReference type="AlphaFoldDB" id="A0A6S7E199"/>
<evidence type="ECO:0000313" key="3">
    <source>
        <dbReference type="Proteomes" id="UP000494203"/>
    </source>
</evidence>
<dbReference type="RefSeq" id="WP_175133400.1">
    <property type="nucleotide sequence ID" value="NZ_CADIJV010000013.1"/>
</dbReference>
<evidence type="ECO:0000256" key="1">
    <source>
        <dbReference type="SAM" id="MobiDB-lite"/>
    </source>
</evidence>
<dbReference type="EMBL" id="CADIKZ010000010">
    <property type="protein sequence ID" value="CAB3891828.1"/>
    <property type="molecule type" value="Genomic_DNA"/>
</dbReference>
<feature type="compositionally biased region" description="Polar residues" evidence="1">
    <location>
        <begin position="1"/>
        <end position="18"/>
    </location>
</feature>
<evidence type="ECO:0000313" key="2">
    <source>
        <dbReference type="EMBL" id="CAB3891828.1"/>
    </source>
</evidence>